<evidence type="ECO:0000313" key="2">
    <source>
        <dbReference type="Proteomes" id="UP000007151"/>
    </source>
</evidence>
<proteinExistence type="predicted"/>
<protein>
    <submittedName>
        <fullName evidence="1">Reverse transcriptase</fullName>
    </submittedName>
</protein>
<sequence>MEALKSHPNQPNQQLVTQLRKIRWLSVNNDYQVPSNQLKISVRVQDLLLQSLSQYSYRFGVVAEPYYVPARDIWIGGQDGKHGGISVQGSLVKSEDTMISPLHVNQIHSSPNNIFMKTLLVQQTSLEIRGVNVQSVVLCFGAPPGQYQ</sequence>
<accession>A0A212EV36</accession>
<keyword evidence="1" id="KW-0808">Transferase</keyword>
<dbReference type="Proteomes" id="UP000007151">
    <property type="component" value="Unassembled WGS sequence"/>
</dbReference>
<evidence type="ECO:0000313" key="1">
    <source>
        <dbReference type="EMBL" id="OWR45343.1"/>
    </source>
</evidence>
<reference evidence="1 2" key="1">
    <citation type="journal article" date="2011" name="Cell">
        <title>The monarch butterfly genome yields insights into long-distance migration.</title>
        <authorList>
            <person name="Zhan S."/>
            <person name="Merlin C."/>
            <person name="Boore J.L."/>
            <person name="Reppert S.M."/>
        </authorList>
    </citation>
    <scope>NUCLEOTIDE SEQUENCE [LARGE SCALE GENOMIC DNA]</scope>
    <source>
        <strain evidence="1">F-2</strain>
    </source>
</reference>
<dbReference type="InParanoid" id="A0A212EV36"/>
<dbReference type="AlphaFoldDB" id="A0A212EV36"/>
<keyword evidence="2" id="KW-1185">Reference proteome</keyword>
<comment type="caution">
    <text evidence="1">The sequence shown here is derived from an EMBL/GenBank/DDBJ whole genome shotgun (WGS) entry which is preliminary data.</text>
</comment>
<dbReference type="GO" id="GO:0003964">
    <property type="term" value="F:RNA-directed DNA polymerase activity"/>
    <property type="evidence" value="ECO:0007669"/>
    <property type="project" value="UniProtKB-KW"/>
</dbReference>
<keyword evidence="1" id="KW-0548">Nucleotidyltransferase</keyword>
<keyword evidence="1" id="KW-0695">RNA-directed DNA polymerase</keyword>
<dbReference type="KEGG" id="dpl:KGM_204362"/>
<gene>
    <name evidence="1" type="ORF">KGM_204362</name>
</gene>
<dbReference type="EMBL" id="AGBW02012252">
    <property type="protein sequence ID" value="OWR45343.1"/>
    <property type="molecule type" value="Genomic_DNA"/>
</dbReference>
<name>A0A212EV36_DANPL</name>
<organism evidence="1 2">
    <name type="scientific">Danaus plexippus plexippus</name>
    <dbReference type="NCBI Taxonomy" id="278856"/>
    <lineage>
        <taxon>Eukaryota</taxon>
        <taxon>Metazoa</taxon>
        <taxon>Ecdysozoa</taxon>
        <taxon>Arthropoda</taxon>
        <taxon>Hexapoda</taxon>
        <taxon>Insecta</taxon>
        <taxon>Pterygota</taxon>
        <taxon>Neoptera</taxon>
        <taxon>Endopterygota</taxon>
        <taxon>Lepidoptera</taxon>
        <taxon>Glossata</taxon>
        <taxon>Ditrysia</taxon>
        <taxon>Papilionoidea</taxon>
        <taxon>Nymphalidae</taxon>
        <taxon>Danainae</taxon>
        <taxon>Danaini</taxon>
        <taxon>Danaina</taxon>
        <taxon>Danaus</taxon>
        <taxon>Danaus</taxon>
    </lineage>
</organism>